<gene>
    <name evidence="1" type="ORF">N7G274_001499</name>
</gene>
<comment type="caution">
    <text evidence="1">The sequence shown here is derived from an EMBL/GenBank/DDBJ whole genome shotgun (WGS) entry which is preliminary data.</text>
</comment>
<evidence type="ECO:0000313" key="2">
    <source>
        <dbReference type="Proteomes" id="UP001590950"/>
    </source>
</evidence>
<accession>A0ABR4AMW0</accession>
<keyword evidence="2" id="KW-1185">Reference proteome</keyword>
<reference evidence="1 2" key="1">
    <citation type="submission" date="2024-09" db="EMBL/GenBank/DDBJ databases">
        <title>Rethinking Asexuality: The Enigmatic Case of Functional Sexual Genes in Lepraria (Stereocaulaceae).</title>
        <authorList>
            <person name="Doellman M."/>
            <person name="Sun Y."/>
            <person name="Barcenas-Pena A."/>
            <person name="Lumbsch H.T."/>
            <person name="Grewe F."/>
        </authorList>
    </citation>
    <scope>NUCLEOTIDE SEQUENCE [LARGE SCALE GENOMIC DNA]</scope>
    <source>
        <strain evidence="1 2">Mercado 3170</strain>
    </source>
</reference>
<dbReference type="Proteomes" id="UP001590950">
    <property type="component" value="Unassembled WGS sequence"/>
</dbReference>
<proteinExistence type="predicted"/>
<evidence type="ECO:0000313" key="1">
    <source>
        <dbReference type="EMBL" id="KAL2046052.1"/>
    </source>
</evidence>
<sequence length="187" mass="21227">MFLQQVSALRFFTQDVTLPARLVNLHKKVPSNLSVDAAPLHLNLPKNPFNFELEGYQVVFEISGTDSFSSAAAGIFAQQVFLKQMNDHTAAGWQRSHELPSDGISLVSEAGEPHLWWYMNQRAISEPKMKLTYYLLEIALYDTIQLVQAYGDEMCRAYRISLVNLRVETDLLASGEMKRWPLSMTAE</sequence>
<name>A0ABR4AMW0_9LECA</name>
<dbReference type="EMBL" id="JBEFKJ010000004">
    <property type="protein sequence ID" value="KAL2046052.1"/>
    <property type="molecule type" value="Genomic_DNA"/>
</dbReference>
<protein>
    <submittedName>
        <fullName evidence="1">Uncharacterized protein</fullName>
    </submittedName>
</protein>
<organism evidence="1 2">
    <name type="scientific">Stereocaulon virgatum</name>
    <dbReference type="NCBI Taxonomy" id="373712"/>
    <lineage>
        <taxon>Eukaryota</taxon>
        <taxon>Fungi</taxon>
        <taxon>Dikarya</taxon>
        <taxon>Ascomycota</taxon>
        <taxon>Pezizomycotina</taxon>
        <taxon>Lecanoromycetes</taxon>
        <taxon>OSLEUM clade</taxon>
        <taxon>Lecanoromycetidae</taxon>
        <taxon>Lecanorales</taxon>
        <taxon>Lecanorineae</taxon>
        <taxon>Stereocaulaceae</taxon>
        <taxon>Stereocaulon</taxon>
    </lineage>
</organism>